<feature type="signal peptide" evidence="1">
    <location>
        <begin position="1"/>
        <end position="18"/>
    </location>
</feature>
<dbReference type="Pfam" id="PF12741">
    <property type="entry name" value="SusD-like"/>
    <property type="match status" value="1"/>
</dbReference>
<keyword evidence="3" id="KW-1185">Reference proteome</keyword>
<dbReference type="Proteomes" id="UP000197007">
    <property type="component" value="Chromosome"/>
</dbReference>
<dbReference type="Gene3D" id="1.25.40.390">
    <property type="match status" value="1"/>
</dbReference>
<dbReference type="KEGG" id="capn:CBG49_05115"/>
<evidence type="ECO:0000256" key="1">
    <source>
        <dbReference type="SAM" id="SignalP"/>
    </source>
</evidence>
<feature type="chain" id="PRO_5012938674" evidence="1">
    <location>
        <begin position="19"/>
        <end position="543"/>
    </location>
</feature>
<dbReference type="SUPFAM" id="SSF48452">
    <property type="entry name" value="TPR-like"/>
    <property type="match status" value="1"/>
</dbReference>
<sequence length="543" mass="61045">MKKIIINSLLLIGLFTTASCTKDYKDINKNTYGVTDEELAKSGVVGYGNSFLQMQQYVIPIGAPVKTTGPGNDLQVTDLISSGNYIGYFGNNNNWNFNIEATWNFNDGRMSYAYECFYTKLFTEWNSIKNAIGNTEDIQQKRALALANIIKITAWLRATDVFGPIVYTNAGKGELAPSLDKQENVYKAMLQELEQCLAILDNGTTVMADYDLIYGGNIAKWKKFANSLMLRMAVRAHFKDAALANTYIAKALAGGVMTEAADEAKIANSPKQPLKNSMIASIDYSETRMGLTIWSYLKGYNDPRIAVLFKKGTYRDVEDYYAVAPTASLPKYEGIRNTAFFASKPNVDDNSPLSWMRTSEVLFLKAEAALYGLGGLSASQAQGFYEEGVRMSFQEMGTSMPSNYLSSTNKPQELNSYWYAPYTYDLVTNNISPKWNDVQTGKEEEQHLQKIITQKYLAMYPNAVEAWTEYRRTGYPLVMKYQDTDAPNRIGCPTCFVPERFKYSAKDYLTNNKLQTEVPTLLGGPDVGSTRLWWVRPNRPQQN</sequence>
<dbReference type="AlphaFoldDB" id="A0A1Z4BMI0"/>
<protein>
    <submittedName>
        <fullName evidence="2">SusD/RagB family nutrient-binding outer membrane lipoprotein</fullName>
    </submittedName>
</protein>
<keyword evidence="1" id="KW-0732">Signal</keyword>
<proteinExistence type="predicted"/>
<evidence type="ECO:0000313" key="2">
    <source>
        <dbReference type="EMBL" id="ASF42504.1"/>
    </source>
</evidence>
<dbReference type="InterPro" id="IPR024302">
    <property type="entry name" value="SusD-like"/>
</dbReference>
<gene>
    <name evidence="2" type="ORF">CBG49_05115</name>
</gene>
<dbReference type="RefSeq" id="WP_088593646.1">
    <property type="nucleotide sequence ID" value="NZ_CP022022.1"/>
</dbReference>
<keyword evidence="2" id="KW-0449">Lipoprotein</keyword>
<organism evidence="2 3">
    <name type="scientific">Capnocytophaga endodontalis</name>
    <dbReference type="NCBI Taxonomy" id="2708117"/>
    <lineage>
        <taxon>Bacteria</taxon>
        <taxon>Pseudomonadati</taxon>
        <taxon>Bacteroidota</taxon>
        <taxon>Flavobacteriia</taxon>
        <taxon>Flavobacteriales</taxon>
        <taxon>Flavobacteriaceae</taxon>
        <taxon>Capnocytophaga</taxon>
    </lineage>
</organism>
<dbReference type="EMBL" id="CP022022">
    <property type="protein sequence ID" value="ASF42504.1"/>
    <property type="molecule type" value="Genomic_DNA"/>
</dbReference>
<dbReference type="PROSITE" id="PS51257">
    <property type="entry name" value="PROKAR_LIPOPROTEIN"/>
    <property type="match status" value="1"/>
</dbReference>
<accession>A0A1Z4BMI0</accession>
<evidence type="ECO:0000313" key="3">
    <source>
        <dbReference type="Proteomes" id="UP000197007"/>
    </source>
</evidence>
<reference evidence="3" key="1">
    <citation type="submission" date="2017-06" db="EMBL/GenBank/DDBJ databases">
        <title>Complete genome sequence of Capnocytophaga sp. KCOM 1579 (=ChDC OS43) isolated from a human refractory periapical abscess lesion.</title>
        <authorList>
            <person name="Kook J.-K."/>
            <person name="Park S.-N."/>
            <person name="Lim Y.K."/>
            <person name="Roh H."/>
        </authorList>
    </citation>
    <scope>NUCLEOTIDE SEQUENCE [LARGE SCALE GENOMIC DNA]</scope>
    <source>
        <strain evidence="3">ChDC OS43</strain>
    </source>
</reference>
<name>A0A1Z4BMI0_9FLAO</name>
<dbReference type="InterPro" id="IPR011990">
    <property type="entry name" value="TPR-like_helical_dom_sf"/>
</dbReference>